<dbReference type="PRINTS" id="PR02086">
    <property type="entry name" value="PUTNUCHARBI1"/>
</dbReference>
<reference evidence="14" key="3">
    <citation type="submission" date="2025-09" db="UniProtKB">
        <authorList>
            <consortium name="Ensembl"/>
        </authorList>
    </citation>
    <scope>IDENTIFICATION</scope>
</reference>
<evidence type="ECO:0000256" key="7">
    <source>
        <dbReference type="ARBA" id="ARBA00022722"/>
    </source>
</evidence>
<evidence type="ECO:0000256" key="1">
    <source>
        <dbReference type="ARBA" id="ARBA00001968"/>
    </source>
</evidence>
<proteinExistence type="inferred from homology"/>
<dbReference type="Pfam" id="PF13359">
    <property type="entry name" value="DDE_Tnp_4"/>
    <property type="match status" value="1"/>
</dbReference>
<evidence type="ECO:0000313" key="15">
    <source>
        <dbReference type="Proteomes" id="UP000265140"/>
    </source>
</evidence>
<comment type="subcellular location">
    <subcellularLocation>
        <location evidence="3">Cytoplasm</location>
    </subcellularLocation>
    <subcellularLocation>
        <location evidence="2">Nucleus</location>
    </subcellularLocation>
</comment>
<evidence type="ECO:0000313" key="14">
    <source>
        <dbReference type="Ensembl" id="ENSELUP00000086019.1"/>
    </source>
</evidence>
<feature type="domain" description="DDE Tnp4" evidence="13">
    <location>
        <begin position="169"/>
        <end position="278"/>
    </location>
</feature>
<reference evidence="14" key="2">
    <citation type="submission" date="2025-08" db="UniProtKB">
        <authorList>
            <consortium name="Ensembl"/>
        </authorList>
    </citation>
    <scope>IDENTIFICATION</scope>
</reference>
<evidence type="ECO:0000256" key="10">
    <source>
        <dbReference type="ARBA" id="ARBA00023242"/>
    </source>
</evidence>
<organism evidence="14 15">
    <name type="scientific">Esox lucius</name>
    <name type="common">Northern pike</name>
    <dbReference type="NCBI Taxonomy" id="8010"/>
    <lineage>
        <taxon>Eukaryota</taxon>
        <taxon>Metazoa</taxon>
        <taxon>Chordata</taxon>
        <taxon>Craniata</taxon>
        <taxon>Vertebrata</taxon>
        <taxon>Euteleostomi</taxon>
        <taxon>Actinopterygii</taxon>
        <taxon>Neopterygii</taxon>
        <taxon>Teleostei</taxon>
        <taxon>Protacanthopterygii</taxon>
        <taxon>Esociformes</taxon>
        <taxon>Esocidae</taxon>
        <taxon>Esox</taxon>
    </lineage>
</organism>
<dbReference type="GO" id="GO:0005634">
    <property type="term" value="C:nucleus"/>
    <property type="evidence" value="ECO:0007669"/>
    <property type="project" value="UniProtKB-SubCell"/>
</dbReference>
<evidence type="ECO:0000256" key="4">
    <source>
        <dbReference type="ARBA" id="ARBA00006958"/>
    </source>
</evidence>
<dbReference type="GO" id="GO:0046872">
    <property type="term" value="F:metal ion binding"/>
    <property type="evidence" value="ECO:0007669"/>
    <property type="project" value="UniProtKB-KW"/>
</dbReference>
<evidence type="ECO:0000256" key="9">
    <source>
        <dbReference type="ARBA" id="ARBA00022801"/>
    </source>
</evidence>
<keyword evidence="8" id="KW-0479">Metal-binding</keyword>
<evidence type="ECO:0000256" key="5">
    <source>
        <dbReference type="ARBA" id="ARBA00015519"/>
    </source>
</evidence>
<keyword evidence="7" id="KW-0540">Nuclease</keyword>
<comment type="function">
    <text evidence="12">Transposase-derived protein that may have nuclease activity. Does not have transposase activity.</text>
</comment>
<dbReference type="GO" id="GO:0016787">
    <property type="term" value="F:hydrolase activity"/>
    <property type="evidence" value="ECO:0007669"/>
    <property type="project" value="UniProtKB-KW"/>
</dbReference>
<dbReference type="PANTHER" id="PTHR22930:SF267">
    <property type="entry name" value="NUCLEASE HARBI1-RELATED"/>
    <property type="match status" value="1"/>
</dbReference>
<dbReference type="InterPro" id="IPR026103">
    <property type="entry name" value="HARBI1_animal"/>
</dbReference>
<keyword evidence="6" id="KW-0963">Cytoplasm</keyword>
<dbReference type="GeneTree" id="ENSGT00940000154348"/>
<sequence length="279" mass="31805">MRAIYKVPFTCVSPCTMACPFLNDVLDEEALIFRHAFKRERVFRDRSDPLAFPDEYLHERYQFTGDGIRYCVALRFFRSGMFLYAVGHAEILNKGTICRCVRSAFGTQILGTHLYYIRWPQKNVLHQRDFYKIAGNMNYRLQKCVTLQQSQDILRLFCVTAFPNVIGALDCTQIHIKRPSGAHEGDNVNRKSFHSINVQMICDAACIITNVEAKWPGSIHDSRVFRSSTISQRLSQGEFSAVLLGDKGYACETYLLTPLADPQTAAQQGYNLAHARTRA</sequence>
<accession>A0AAY5K9Z7</accession>
<evidence type="ECO:0000256" key="2">
    <source>
        <dbReference type="ARBA" id="ARBA00004123"/>
    </source>
</evidence>
<name>A0AAY5K9Z7_ESOLU</name>
<dbReference type="Proteomes" id="UP000265140">
    <property type="component" value="Chromosome 11"/>
</dbReference>
<dbReference type="GO" id="GO:0005737">
    <property type="term" value="C:cytoplasm"/>
    <property type="evidence" value="ECO:0007669"/>
    <property type="project" value="UniProtKB-SubCell"/>
</dbReference>
<dbReference type="Ensembl" id="ENSELUT00000087514.1">
    <property type="protein sequence ID" value="ENSELUP00000086019.1"/>
    <property type="gene ID" value="ENSELUG00000043455.1"/>
</dbReference>
<dbReference type="InterPro" id="IPR027806">
    <property type="entry name" value="HARBI1_dom"/>
</dbReference>
<evidence type="ECO:0000259" key="13">
    <source>
        <dbReference type="Pfam" id="PF13359"/>
    </source>
</evidence>
<comment type="similarity">
    <text evidence="4">Belongs to the HARBI1 family.</text>
</comment>
<dbReference type="GO" id="GO:0004518">
    <property type="term" value="F:nuclease activity"/>
    <property type="evidence" value="ECO:0007669"/>
    <property type="project" value="UniProtKB-KW"/>
</dbReference>
<keyword evidence="9" id="KW-0378">Hydrolase</keyword>
<comment type="cofactor">
    <cofactor evidence="1">
        <name>a divalent metal cation</name>
        <dbReference type="ChEBI" id="CHEBI:60240"/>
    </cofactor>
</comment>
<evidence type="ECO:0000256" key="12">
    <source>
        <dbReference type="ARBA" id="ARBA00045850"/>
    </source>
</evidence>
<evidence type="ECO:0000256" key="11">
    <source>
        <dbReference type="ARBA" id="ARBA00030126"/>
    </source>
</evidence>
<evidence type="ECO:0000256" key="8">
    <source>
        <dbReference type="ARBA" id="ARBA00022723"/>
    </source>
</evidence>
<keyword evidence="15" id="KW-1185">Reference proteome</keyword>
<reference evidence="14 15" key="1">
    <citation type="submission" date="2020-02" db="EMBL/GenBank/DDBJ databases">
        <title>Esox lucius (northern pike) genome, fEsoLuc1, primary haplotype.</title>
        <authorList>
            <person name="Myers G."/>
            <person name="Karagic N."/>
            <person name="Meyer A."/>
            <person name="Pippel M."/>
            <person name="Reichard M."/>
            <person name="Winkler S."/>
            <person name="Tracey A."/>
            <person name="Sims Y."/>
            <person name="Howe K."/>
            <person name="Rhie A."/>
            <person name="Formenti G."/>
            <person name="Durbin R."/>
            <person name="Fedrigo O."/>
            <person name="Jarvis E.D."/>
        </authorList>
    </citation>
    <scope>NUCLEOTIDE SEQUENCE [LARGE SCALE GENOMIC DNA]</scope>
</reference>
<dbReference type="AlphaFoldDB" id="A0AAY5K9Z7"/>
<evidence type="ECO:0000256" key="6">
    <source>
        <dbReference type="ARBA" id="ARBA00022490"/>
    </source>
</evidence>
<evidence type="ECO:0000256" key="3">
    <source>
        <dbReference type="ARBA" id="ARBA00004496"/>
    </source>
</evidence>
<dbReference type="InterPro" id="IPR045249">
    <property type="entry name" value="HARBI1-like"/>
</dbReference>
<protein>
    <recommendedName>
        <fullName evidence="5">Putative nuclease HARBI1</fullName>
    </recommendedName>
    <alternativeName>
        <fullName evidence="11">Harbinger transposase-derived nuclease</fullName>
    </alternativeName>
</protein>
<keyword evidence="10" id="KW-0539">Nucleus</keyword>
<dbReference type="PANTHER" id="PTHR22930">
    <property type="match status" value="1"/>
</dbReference>